<dbReference type="Proteomes" id="UP001159363">
    <property type="component" value="Chromosome 5"/>
</dbReference>
<evidence type="ECO:0000313" key="2">
    <source>
        <dbReference type="Proteomes" id="UP001159363"/>
    </source>
</evidence>
<gene>
    <name evidence="1" type="ORF">PR048_017008</name>
</gene>
<accession>A0ABQ9H8W6</accession>
<name>A0ABQ9H8W6_9NEOP</name>
<dbReference type="PANTHER" id="PTHR45913">
    <property type="entry name" value="EPM2A-INTERACTING PROTEIN 1"/>
    <property type="match status" value="1"/>
</dbReference>
<organism evidence="1 2">
    <name type="scientific">Dryococelus australis</name>
    <dbReference type="NCBI Taxonomy" id="614101"/>
    <lineage>
        <taxon>Eukaryota</taxon>
        <taxon>Metazoa</taxon>
        <taxon>Ecdysozoa</taxon>
        <taxon>Arthropoda</taxon>
        <taxon>Hexapoda</taxon>
        <taxon>Insecta</taxon>
        <taxon>Pterygota</taxon>
        <taxon>Neoptera</taxon>
        <taxon>Polyneoptera</taxon>
        <taxon>Phasmatodea</taxon>
        <taxon>Verophasmatodea</taxon>
        <taxon>Anareolatae</taxon>
        <taxon>Phasmatidae</taxon>
        <taxon>Eurycanthinae</taxon>
        <taxon>Dryococelus</taxon>
    </lineage>
</organism>
<dbReference type="EMBL" id="JARBHB010000006">
    <property type="protein sequence ID" value="KAJ8880538.1"/>
    <property type="molecule type" value="Genomic_DNA"/>
</dbReference>
<comment type="caution">
    <text evidence="1">The sequence shown here is derived from an EMBL/GenBank/DDBJ whole genome shotgun (WGS) entry which is preliminary data.</text>
</comment>
<evidence type="ECO:0000313" key="1">
    <source>
        <dbReference type="EMBL" id="KAJ8880538.1"/>
    </source>
</evidence>
<protein>
    <submittedName>
        <fullName evidence="1">Uncharacterized protein</fullName>
    </submittedName>
</protein>
<keyword evidence="2" id="KW-1185">Reference proteome</keyword>
<proteinExistence type="predicted"/>
<reference evidence="1 2" key="1">
    <citation type="submission" date="2023-02" db="EMBL/GenBank/DDBJ databases">
        <title>LHISI_Scaffold_Assembly.</title>
        <authorList>
            <person name="Stuart O.P."/>
            <person name="Cleave R."/>
            <person name="Magrath M.J.L."/>
            <person name="Mikheyev A.S."/>
        </authorList>
    </citation>
    <scope>NUCLEOTIDE SEQUENCE [LARGE SCALE GENOMIC DNA]</scope>
    <source>
        <strain evidence="1">Daus_M_001</strain>
        <tissue evidence="1">Leg muscle</tissue>
    </source>
</reference>
<dbReference type="PANTHER" id="PTHR45913:SF20">
    <property type="entry name" value="GENERAL TRANSCRIPTION FACTOR II-I REPEAT DOMAIN-CONTAINING PROTEIN 2"/>
    <property type="match status" value="1"/>
</dbReference>
<sequence>MGDGLLFTDFEGKPQSIVCTQVMSVMKECNIRRHYEMTLKVKYGSVIGEAPTHVQKSCVQASYEVRAIMAKTQMSFRSDEIIKQYAIKMAKSFGDDKLAKKFRNCVTFPPNRFEKDCRNKQTTRCTTFDEQFSIKEELLDLVSIRTSAKGSDIYSALVLVIDKWGRIFQMFVHRKNAVDVPVLHCIIHQEVLYGKFFKMNDVMKNVTRIVVTELKVTRKLVEFLKELSAEFHDTLLHSKIRWLIARKTLTSFFAIRKEITEFLETAGKIGYEYLEKLQNEEWLYTLSFLKDITEHLNILNLQLQDLKSDLKFFKSCSEVKNEFNSADFKQHGQYVIELREEFEKLFSDFYNMKTIFQLFADPMAVTIEDRDTELQMEITYICECAFSTMKILNSKQRNRSSQEALKSNFRIVTTDIVALVNEHTAQCSHR</sequence>